<evidence type="ECO:0000256" key="5">
    <source>
        <dbReference type="ARBA" id="ARBA00023306"/>
    </source>
</evidence>
<dbReference type="OrthoDB" id="9800958at2"/>
<comment type="cofactor">
    <cofactor evidence="7">
        <name>Mg(2+)</name>
        <dbReference type="ChEBI" id="CHEBI:18420"/>
    </cofactor>
</comment>
<dbReference type="AlphaFoldDB" id="A0A2S3VYA6"/>
<dbReference type="Pfam" id="PF01225">
    <property type="entry name" value="Mur_ligase"/>
    <property type="match status" value="1"/>
</dbReference>
<dbReference type="InterPro" id="IPR004101">
    <property type="entry name" value="Mur_ligase_C"/>
</dbReference>
<proteinExistence type="inferred from homology"/>
<evidence type="ECO:0000256" key="8">
    <source>
        <dbReference type="RuleBase" id="RU004135"/>
    </source>
</evidence>
<dbReference type="PANTHER" id="PTHR23135">
    <property type="entry name" value="MUR LIGASE FAMILY MEMBER"/>
    <property type="match status" value="1"/>
</dbReference>
<dbReference type="Gene3D" id="3.40.1390.10">
    <property type="entry name" value="MurE/MurF, N-terminal domain"/>
    <property type="match status" value="1"/>
</dbReference>
<evidence type="ECO:0000313" key="12">
    <source>
        <dbReference type="EMBL" id="POF61588.1"/>
    </source>
</evidence>
<feature type="binding site" evidence="7">
    <location>
        <position position="30"/>
    </location>
    <ligand>
        <name>UDP-N-acetyl-alpha-D-muramoyl-L-alanyl-D-glutamate</name>
        <dbReference type="ChEBI" id="CHEBI:83900"/>
    </ligand>
</feature>
<dbReference type="GO" id="GO:0071555">
    <property type="term" value="P:cell wall organization"/>
    <property type="evidence" value="ECO:0007669"/>
    <property type="project" value="UniProtKB-KW"/>
</dbReference>
<feature type="binding site" evidence="7">
    <location>
        <begin position="113"/>
        <end position="119"/>
    </location>
    <ligand>
        <name>ATP</name>
        <dbReference type="ChEBI" id="CHEBI:30616"/>
    </ligand>
</feature>
<dbReference type="NCBIfam" id="NF001126">
    <property type="entry name" value="PRK00139.1-4"/>
    <property type="match status" value="1"/>
</dbReference>
<dbReference type="SUPFAM" id="SSF63418">
    <property type="entry name" value="MurE/MurF N-terminal domain"/>
    <property type="match status" value="1"/>
</dbReference>
<evidence type="ECO:0000256" key="2">
    <source>
        <dbReference type="ARBA" id="ARBA00022618"/>
    </source>
</evidence>
<keyword evidence="4 7" id="KW-0573">Peptidoglycan synthesis</keyword>
<comment type="function">
    <text evidence="7">Catalyzes the addition of meso-diaminopimelic acid to the nucleotide precursor UDP-N-acetylmuramoyl-L-alanyl-D-glutamate (UMAG) in the biosynthesis of bacterial cell-wall peptidoglycan.</text>
</comment>
<evidence type="ECO:0000313" key="13">
    <source>
        <dbReference type="Proteomes" id="UP000237344"/>
    </source>
</evidence>
<dbReference type="GO" id="GO:0051301">
    <property type="term" value="P:cell division"/>
    <property type="evidence" value="ECO:0007669"/>
    <property type="project" value="UniProtKB-KW"/>
</dbReference>
<feature type="short sequence motif" description="Meso-diaminopimelate recognition motif" evidence="7">
    <location>
        <begin position="414"/>
        <end position="417"/>
    </location>
</feature>
<comment type="subcellular location">
    <subcellularLocation>
        <location evidence="7 8">Cytoplasm</location>
    </subcellularLocation>
</comment>
<keyword evidence="7" id="KW-0067">ATP-binding</keyword>
<keyword evidence="7 12" id="KW-0436">Ligase</keyword>
<comment type="catalytic activity">
    <reaction evidence="7">
        <text>UDP-N-acetyl-alpha-D-muramoyl-L-alanyl-D-glutamate + meso-2,6-diaminopimelate + ATP = UDP-N-acetyl-alpha-D-muramoyl-L-alanyl-gamma-D-glutamyl-meso-2,6-diaminopimelate + ADP + phosphate + H(+)</text>
        <dbReference type="Rhea" id="RHEA:23676"/>
        <dbReference type="ChEBI" id="CHEBI:15378"/>
        <dbReference type="ChEBI" id="CHEBI:30616"/>
        <dbReference type="ChEBI" id="CHEBI:43474"/>
        <dbReference type="ChEBI" id="CHEBI:57791"/>
        <dbReference type="ChEBI" id="CHEBI:83900"/>
        <dbReference type="ChEBI" id="CHEBI:83905"/>
        <dbReference type="ChEBI" id="CHEBI:456216"/>
        <dbReference type="EC" id="6.3.2.13"/>
    </reaction>
</comment>
<dbReference type="Gene3D" id="3.40.1190.10">
    <property type="entry name" value="Mur-like, catalytic domain"/>
    <property type="match status" value="1"/>
</dbReference>
<evidence type="ECO:0000256" key="1">
    <source>
        <dbReference type="ARBA" id="ARBA00005898"/>
    </source>
</evidence>
<dbReference type="InterPro" id="IPR000713">
    <property type="entry name" value="Mur_ligase_N"/>
</dbReference>
<evidence type="ECO:0000259" key="11">
    <source>
        <dbReference type="Pfam" id="PF08245"/>
    </source>
</evidence>
<feature type="domain" description="Mur ligase C-terminal" evidence="10">
    <location>
        <begin position="340"/>
        <end position="464"/>
    </location>
</feature>
<keyword evidence="7" id="KW-0963">Cytoplasm</keyword>
<dbReference type="InterPro" id="IPR035911">
    <property type="entry name" value="MurE/MurF_N"/>
</dbReference>
<dbReference type="InterPro" id="IPR036615">
    <property type="entry name" value="Mur_ligase_C_dom_sf"/>
</dbReference>
<dbReference type="GO" id="GO:0008360">
    <property type="term" value="P:regulation of cell shape"/>
    <property type="evidence" value="ECO:0007669"/>
    <property type="project" value="UniProtKB-KW"/>
</dbReference>
<dbReference type="SUPFAM" id="SSF53623">
    <property type="entry name" value="MurD-like peptide ligases, catalytic domain"/>
    <property type="match status" value="1"/>
</dbReference>
<feature type="modified residue" description="N6-carboxylysine" evidence="7">
    <location>
        <position position="224"/>
    </location>
</feature>
<feature type="binding site" evidence="7">
    <location>
        <begin position="157"/>
        <end position="158"/>
    </location>
    <ligand>
        <name>UDP-N-acetyl-alpha-D-muramoyl-L-alanyl-D-glutamate</name>
        <dbReference type="ChEBI" id="CHEBI:83900"/>
    </ligand>
</feature>
<comment type="caution">
    <text evidence="12">The sequence shown here is derived from an EMBL/GenBank/DDBJ whole genome shotgun (WGS) entry which is preliminary data.</text>
</comment>
<dbReference type="EMBL" id="POTC01000057">
    <property type="protein sequence ID" value="POF61588.1"/>
    <property type="molecule type" value="Genomic_DNA"/>
</dbReference>
<feature type="domain" description="Mur ligase central" evidence="11">
    <location>
        <begin position="111"/>
        <end position="318"/>
    </location>
</feature>
<keyword evidence="7" id="KW-0460">Magnesium</keyword>
<evidence type="ECO:0000259" key="9">
    <source>
        <dbReference type="Pfam" id="PF01225"/>
    </source>
</evidence>
<keyword evidence="6 7" id="KW-0961">Cell wall biogenesis/degradation</keyword>
<sequence>MKLTTVLHRAGLAADACGHDPEVSGIAADSRQVRPRMIFAAIAGGSADGRAYIDQALQNGACAIVSTPDACAAVRQTRPDIATVATDNPRHALAVMAAALMPAMPGHVVAVTGTNGKTSTVEFLRQIWQQQGRAAASIGTLGIIAPTVPALSGPSLTTPDSVTMALTLGTLHEHGVDDIAIEASSHGLAQCRLDGVPIAAAGFSNLTRDHLDYHGDMDGYRAAKLRLFDTLLPAGGLAVANADMDGATLEALRSIATNRGLDLRLVGEGGDAIRLLRATPRPDGQVLELECGGTRREVETRLPGRYQVDNMLLAAGLAAADMDGVRAALDCLPALVGVRGRMEHAATLPNGAAVYVDFAHTPDALERLLQSLRPHASGRLVVVFGAGGDRDRGKRPLMGEVATRLADLAIVTDDNPRTEDAAAIRRDVMAGAPGAMDIGGRRNAIAEGLSRLKAGDVMVVAGKGHEQGQKIGTTVLPFDDVSVIRKLAGQP</sequence>
<dbReference type="PANTHER" id="PTHR23135:SF4">
    <property type="entry name" value="UDP-N-ACETYLMURAMOYL-L-ALANYL-D-GLUTAMATE--2,6-DIAMINOPIMELATE LIGASE MURE HOMOLOG, CHLOROPLASTIC"/>
    <property type="match status" value="1"/>
</dbReference>
<comment type="PTM">
    <text evidence="7">Carboxylation is probably crucial for Mg(2+) binding and, consequently, for the gamma-phosphate positioning of ATP.</text>
</comment>
<dbReference type="InterPro" id="IPR013221">
    <property type="entry name" value="Mur_ligase_cen"/>
</dbReference>
<comment type="caution">
    <text evidence="7">Lacks conserved residue(s) required for the propagation of feature annotation.</text>
</comment>
<evidence type="ECO:0000256" key="3">
    <source>
        <dbReference type="ARBA" id="ARBA00022960"/>
    </source>
</evidence>
<dbReference type="RefSeq" id="WP_110096245.1">
    <property type="nucleotide sequence ID" value="NZ_NKUE01000002.1"/>
</dbReference>
<dbReference type="NCBIfam" id="TIGR01085">
    <property type="entry name" value="murE"/>
    <property type="match status" value="1"/>
</dbReference>
<dbReference type="InterPro" id="IPR005761">
    <property type="entry name" value="UDP-N-AcMur-Glu-dNH2Pim_ligase"/>
</dbReference>
<accession>A0A2S3VYA6</accession>
<feature type="binding site" evidence="7">
    <location>
        <position position="390"/>
    </location>
    <ligand>
        <name>meso-2,6-diaminopimelate</name>
        <dbReference type="ChEBI" id="CHEBI:57791"/>
    </ligand>
</feature>
<feature type="binding site" evidence="7">
    <location>
        <begin position="414"/>
        <end position="417"/>
    </location>
    <ligand>
        <name>meso-2,6-diaminopimelate</name>
        <dbReference type="ChEBI" id="CHEBI:57791"/>
    </ligand>
</feature>
<keyword evidence="2 7" id="KW-0132">Cell division</keyword>
<dbReference type="GO" id="GO:0009252">
    <property type="term" value="P:peptidoglycan biosynthetic process"/>
    <property type="evidence" value="ECO:0007669"/>
    <property type="project" value="UniProtKB-UniRule"/>
</dbReference>
<reference evidence="12 13" key="1">
    <citation type="submission" date="2018-01" db="EMBL/GenBank/DDBJ databases">
        <title>Draft Genome Sequence of Komagataeibacter maltaceti LMG 1529, a Vinegar Producing Acetic Acid Bacterium Isolated from Malt Vinegar Brewery Acetifiers.</title>
        <authorList>
            <person name="Zhang Q."/>
            <person name="Hollensteiner J."/>
            <person name="Poehlein A."/>
            <person name="Daniel R."/>
        </authorList>
    </citation>
    <scope>NUCLEOTIDE SEQUENCE [LARGE SCALE GENOMIC DNA]</scope>
    <source>
        <strain evidence="12 13">LMG 1529</strain>
    </source>
</reference>
<organism evidence="12 13">
    <name type="scientific">Novacetimonas maltaceti</name>
    <dbReference type="NCBI Taxonomy" id="1203393"/>
    <lineage>
        <taxon>Bacteria</taxon>
        <taxon>Pseudomonadati</taxon>
        <taxon>Pseudomonadota</taxon>
        <taxon>Alphaproteobacteria</taxon>
        <taxon>Acetobacterales</taxon>
        <taxon>Acetobacteraceae</taxon>
        <taxon>Novacetimonas</taxon>
    </lineage>
</organism>
<keyword evidence="13" id="KW-1185">Reference proteome</keyword>
<dbReference type="Proteomes" id="UP000237344">
    <property type="component" value="Unassembled WGS sequence"/>
</dbReference>
<dbReference type="GO" id="GO:0005737">
    <property type="term" value="C:cytoplasm"/>
    <property type="evidence" value="ECO:0007669"/>
    <property type="project" value="UniProtKB-SubCell"/>
</dbReference>
<dbReference type="InterPro" id="IPR036565">
    <property type="entry name" value="Mur-like_cat_sf"/>
</dbReference>
<dbReference type="GO" id="GO:0000287">
    <property type="term" value="F:magnesium ion binding"/>
    <property type="evidence" value="ECO:0007669"/>
    <property type="project" value="UniProtKB-UniRule"/>
</dbReference>
<evidence type="ECO:0000256" key="6">
    <source>
        <dbReference type="ARBA" id="ARBA00023316"/>
    </source>
</evidence>
<feature type="binding site" evidence="7">
    <location>
        <position position="466"/>
    </location>
    <ligand>
        <name>meso-2,6-diaminopimelate</name>
        <dbReference type="ChEBI" id="CHEBI:57791"/>
    </ligand>
</feature>
<evidence type="ECO:0000256" key="7">
    <source>
        <dbReference type="HAMAP-Rule" id="MF_00208"/>
    </source>
</evidence>
<protein>
    <recommendedName>
        <fullName evidence="7">UDP-N-acetylmuramoyl-L-alanyl-D-glutamate--2,6-diaminopimelate ligase</fullName>
        <ecNumber evidence="7">6.3.2.13</ecNumber>
    </recommendedName>
    <alternativeName>
        <fullName evidence="7">Meso-A2pm-adding enzyme</fullName>
    </alternativeName>
    <alternativeName>
        <fullName evidence="7">Meso-diaminopimelate-adding enzyme</fullName>
    </alternativeName>
    <alternativeName>
        <fullName evidence="7">UDP-MurNAc-L-Ala-D-Glu:meso-diaminopimelate ligase</fullName>
    </alternativeName>
    <alternativeName>
        <fullName evidence="7">UDP-MurNAc-tripeptide synthetase</fullName>
    </alternativeName>
    <alternativeName>
        <fullName evidence="7">UDP-N-acetylmuramyl-tripeptide synthetase</fullName>
    </alternativeName>
</protein>
<feature type="binding site" evidence="7">
    <location>
        <position position="184"/>
    </location>
    <ligand>
        <name>UDP-N-acetyl-alpha-D-muramoyl-L-alanyl-D-glutamate</name>
        <dbReference type="ChEBI" id="CHEBI:83900"/>
    </ligand>
</feature>
<keyword evidence="5 7" id="KW-0131">Cell cycle</keyword>
<feature type="binding site" evidence="7">
    <location>
        <position position="462"/>
    </location>
    <ligand>
        <name>meso-2,6-diaminopimelate</name>
        <dbReference type="ChEBI" id="CHEBI:57791"/>
    </ligand>
</feature>
<feature type="domain" description="Mur ligase N-terminal catalytic" evidence="9">
    <location>
        <begin position="22"/>
        <end position="93"/>
    </location>
</feature>
<dbReference type="EC" id="6.3.2.13" evidence="7"/>
<comment type="pathway">
    <text evidence="7 8">Cell wall biogenesis; peptidoglycan biosynthesis.</text>
</comment>
<dbReference type="SUPFAM" id="SSF53244">
    <property type="entry name" value="MurD-like peptide ligases, peptide-binding domain"/>
    <property type="match status" value="1"/>
</dbReference>
<name>A0A2S3VYA6_9PROT</name>
<keyword evidence="3 7" id="KW-0133">Cell shape</keyword>
<dbReference type="HAMAP" id="MF_00208">
    <property type="entry name" value="MurE"/>
    <property type="match status" value="1"/>
</dbReference>
<comment type="similarity">
    <text evidence="1 7">Belongs to the MurCDEF family. MurE subfamily.</text>
</comment>
<evidence type="ECO:0000259" key="10">
    <source>
        <dbReference type="Pfam" id="PF02875"/>
    </source>
</evidence>
<keyword evidence="7" id="KW-0547">Nucleotide-binding</keyword>
<dbReference type="NCBIfam" id="NF001124">
    <property type="entry name" value="PRK00139.1-2"/>
    <property type="match status" value="1"/>
</dbReference>
<evidence type="ECO:0000256" key="4">
    <source>
        <dbReference type="ARBA" id="ARBA00022984"/>
    </source>
</evidence>
<feature type="binding site" evidence="7">
    <location>
        <position position="192"/>
    </location>
    <ligand>
        <name>UDP-N-acetyl-alpha-D-muramoyl-L-alanyl-D-glutamate</name>
        <dbReference type="ChEBI" id="CHEBI:83900"/>
    </ligand>
</feature>
<dbReference type="GO" id="GO:0005524">
    <property type="term" value="F:ATP binding"/>
    <property type="evidence" value="ECO:0007669"/>
    <property type="project" value="UniProtKB-UniRule"/>
</dbReference>
<dbReference type="UniPathway" id="UPA00219"/>
<dbReference type="Pfam" id="PF08245">
    <property type="entry name" value="Mur_ligase_M"/>
    <property type="match status" value="1"/>
</dbReference>
<feature type="binding site" evidence="7">
    <location>
        <position position="190"/>
    </location>
    <ligand>
        <name>UDP-N-acetyl-alpha-D-muramoyl-L-alanyl-D-glutamate</name>
        <dbReference type="ChEBI" id="CHEBI:83900"/>
    </ligand>
</feature>
<dbReference type="Gene3D" id="3.90.190.20">
    <property type="entry name" value="Mur ligase, C-terminal domain"/>
    <property type="match status" value="1"/>
</dbReference>
<dbReference type="GO" id="GO:0008765">
    <property type="term" value="F:UDP-N-acetylmuramoylalanyl-D-glutamate-2,6-diaminopimelate ligase activity"/>
    <property type="evidence" value="ECO:0007669"/>
    <property type="project" value="UniProtKB-UniRule"/>
</dbReference>
<gene>
    <name evidence="7 12" type="primary">murE</name>
    <name evidence="12" type="ORF">KMAL_27800</name>
</gene>
<dbReference type="Pfam" id="PF02875">
    <property type="entry name" value="Mur_ligase_C"/>
    <property type="match status" value="1"/>
</dbReference>